<organism evidence="2">
    <name type="scientific">marine sediment metagenome</name>
    <dbReference type="NCBI Taxonomy" id="412755"/>
    <lineage>
        <taxon>unclassified sequences</taxon>
        <taxon>metagenomes</taxon>
        <taxon>ecological metagenomes</taxon>
    </lineage>
</organism>
<sequence length="46" mass="5579">MKEVLRMKTKDIHWKSYWLGFVVAVICGFIWNVITIVAYMIRTKCW</sequence>
<keyword evidence="1" id="KW-0812">Transmembrane</keyword>
<feature type="transmembrane region" description="Helical" evidence="1">
    <location>
        <begin position="17"/>
        <end position="41"/>
    </location>
</feature>
<keyword evidence="1" id="KW-0472">Membrane</keyword>
<dbReference type="EMBL" id="LAZR01018862">
    <property type="protein sequence ID" value="KKL94683.1"/>
    <property type="molecule type" value="Genomic_DNA"/>
</dbReference>
<protein>
    <submittedName>
        <fullName evidence="2">Uncharacterized protein</fullName>
    </submittedName>
</protein>
<proteinExistence type="predicted"/>
<evidence type="ECO:0000256" key="1">
    <source>
        <dbReference type="SAM" id="Phobius"/>
    </source>
</evidence>
<dbReference type="AlphaFoldDB" id="A0A0F9G7J2"/>
<gene>
    <name evidence="2" type="ORF">LCGC14_1862190</name>
</gene>
<reference evidence="2" key="1">
    <citation type="journal article" date="2015" name="Nature">
        <title>Complex archaea that bridge the gap between prokaryotes and eukaryotes.</title>
        <authorList>
            <person name="Spang A."/>
            <person name="Saw J.H."/>
            <person name="Jorgensen S.L."/>
            <person name="Zaremba-Niedzwiedzka K."/>
            <person name="Martijn J."/>
            <person name="Lind A.E."/>
            <person name="van Eijk R."/>
            <person name="Schleper C."/>
            <person name="Guy L."/>
            <person name="Ettema T.J."/>
        </authorList>
    </citation>
    <scope>NUCLEOTIDE SEQUENCE</scope>
</reference>
<name>A0A0F9G7J2_9ZZZZ</name>
<evidence type="ECO:0000313" key="2">
    <source>
        <dbReference type="EMBL" id="KKL94683.1"/>
    </source>
</evidence>
<comment type="caution">
    <text evidence="2">The sequence shown here is derived from an EMBL/GenBank/DDBJ whole genome shotgun (WGS) entry which is preliminary data.</text>
</comment>
<accession>A0A0F9G7J2</accession>
<keyword evidence="1" id="KW-1133">Transmembrane helix</keyword>